<dbReference type="InterPro" id="IPR000833">
    <property type="entry name" value="A-amylase_inhib"/>
</dbReference>
<keyword evidence="2" id="KW-1015">Disulfide bond</keyword>
<accession>A0ABQ3DI62</accession>
<gene>
    <name evidence="3" type="ORF">GCM10010346_20730</name>
</gene>
<evidence type="ECO:0000313" key="4">
    <source>
        <dbReference type="Proteomes" id="UP000599437"/>
    </source>
</evidence>
<dbReference type="EMBL" id="BMVO01000004">
    <property type="protein sequence ID" value="GHA97734.1"/>
    <property type="molecule type" value="Genomic_DNA"/>
</dbReference>
<dbReference type="SMART" id="SM00783">
    <property type="entry name" value="A_amylase_inhib"/>
    <property type="match status" value="1"/>
</dbReference>
<dbReference type="Pfam" id="PF01356">
    <property type="entry name" value="A_amylase_inhib"/>
    <property type="match status" value="1"/>
</dbReference>
<name>A0ABQ3DI62_9ACTN</name>
<evidence type="ECO:0000256" key="2">
    <source>
        <dbReference type="ARBA" id="ARBA00023157"/>
    </source>
</evidence>
<dbReference type="RefSeq" id="WP_249040170.1">
    <property type="nucleotide sequence ID" value="NZ_VBVW01000044.1"/>
</dbReference>
<protein>
    <recommendedName>
        <fullName evidence="5">Alpha-amylase</fullName>
    </recommendedName>
</protein>
<evidence type="ECO:0000313" key="3">
    <source>
        <dbReference type="EMBL" id="GHA97734.1"/>
    </source>
</evidence>
<proteinExistence type="predicted"/>
<comment type="caution">
    <text evidence="3">The sequence shown here is derived from an EMBL/GenBank/DDBJ whole genome shotgun (WGS) entry which is preliminary data.</text>
</comment>
<dbReference type="Gene3D" id="2.60.40.20">
    <property type="entry name" value="Alpha-amylase inhibitor"/>
    <property type="match status" value="1"/>
</dbReference>
<evidence type="ECO:0008006" key="5">
    <source>
        <dbReference type="Google" id="ProtNLM"/>
    </source>
</evidence>
<dbReference type="InterPro" id="IPR036379">
    <property type="entry name" value="A-amylase_inhib_sf"/>
</dbReference>
<dbReference type="SUPFAM" id="SSF49498">
    <property type="entry name" value="alpha-Amylase inhibitor tendamistat"/>
    <property type="match status" value="1"/>
</dbReference>
<evidence type="ECO:0000256" key="1">
    <source>
        <dbReference type="ARBA" id="ARBA00022579"/>
    </source>
</evidence>
<organism evidence="3 4">
    <name type="scientific">Streptomyces chryseus</name>
    <dbReference type="NCBI Taxonomy" id="68186"/>
    <lineage>
        <taxon>Bacteria</taxon>
        <taxon>Bacillati</taxon>
        <taxon>Actinomycetota</taxon>
        <taxon>Actinomycetes</taxon>
        <taxon>Kitasatosporales</taxon>
        <taxon>Streptomycetaceae</taxon>
        <taxon>Streptomyces</taxon>
    </lineage>
</organism>
<keyword evidence="1" id="KW-0022">Alpha-amylase inhibitor</keyword>
<reference evidence="4" key="1">
    <citation type="journal article" date="2019" name="Int. J. Syst. Evol. Microbiol.">
        <title>The Global Catalogue of Microorganisms (GCM) 10K type strain sequencing project: providing services to taxonomists for standard genome sequencing and annotation.</title>
        <authorList>
            <consortium name="The Broad Institute Genomics Platform"/>
            <consortium name="The Broad Institute Genome Sequencing Center for Infectious Disease"/>
            <person name="Wu L."/>
            <person name="Ma J."/>
        </authorList>
    </citation>
    <scope>NUCLEOTIDE SEQUENCE [LARGE SCALE GENOMIC DNA]</scope>
    <source>
        <strain evidence="4">JCM 4737</strain>
    </source>
</reference>
<keyword evidence="4" id="KW-1185">Reference proteome</keyword>
<sequence length="89" mass="9278">MAACLTQVSGAEAANRSETAPTCVHYSTSWRYTFVTNTCDTTQHVTVEYNDGSTVPCRTAGPGDTVTFPGYGTGDNGVRAVLLCAAAPL</sequence>
<dbReference type="Proteomes" id="UP000599437">
    <property type="component" value="Unassembled WGS sequence"/>
</dbReference>